<dbReference type="InterPro" id="IPR025966">
    <property type="entry name" value="OppC_N"/>
</dbReference>
<keyword evidence="3 5" id="KW-1133">Transmembrane helix</keyword>
<evidence type="ECO:0000256" key="1">
    <source>
        <dbReference type="ARBA" id="ARBA00004651"/>
    </source>
</evidence>
<dbReference type="PANTHER" id="PTHR43839">
    <property type="entry name" value="OPPC IN A BINDING PROTEIN-DEPENDENT TRANSPORT SYSTEM"/>
    <property type="match status" value="1"/>
</dbReference>
<reference evidence="7" key="1">
    <citation type="journal article" date="2014" name="Int. J. Syst. Evol. Microbiol.">
        <title>Complete genome of a new Firmicutes species belonging to the dominant human colonic microbiota ('Ruminococcus bicirculans') reveals two chromosomes and a selective capacity to utilize plant glucans.</title>
        <authorList>
            <consortium name="NISC Comparative Sequencing Program"/>
            <person name="Wegmann U."/>
            <person name="Louis P."/>
            <person name="Goesmann A."/>
            <person name="Henrissat B."/>
            <person name="Duncan S.H."/>
            <person name="Flint H.J."/>
        </authorList>
    </citation>
    <scope>NUCLEOTIDE SEQUENCE</scope>
    <source>
        <strain evidence="7">NBRC 103855</strain>
    </source>
</reference>
<evidence type="ECO:0000259" key="6">
    <source>
        <dbReference type="PROSITE" id="PS50928"/>
    </source>
</evidence>
<comment type="caution">
    <text evidence="7">The sequence shown here is derived from an EMBL/GenBank/DDBJ whole genome shotgun (WGS) entry which is preliminary data.</text>
</comment>
<evidence type="ECO:0000256" key="3">
    <source>
        <dbReference type="ARBA" id="ARBA00022989"/>
    </source>
</evidence>
<evidence type="ECO:0000313" key="8">
    <source>
        <dbReference type="Proteomes" id="UP001161406"/>
    </source>
</evidence>
<feature type="domain" description="ABC transmembrane type-1" evidence="6">
    <location>
        <begin position="181"/>
        <end position="377"/>
    </location>
</feature>
<evidence type="ECO:0000313" key="7">
    <source>
        <dbReference type="EMBL" id="GLQ10637.1"/>
    </source>
</evidence>
<keyword evidence="5" id="KW-0813">Transport</keyword>
<dbReference type="Pfam" id="PF00528">
    <property type="entry name" value="BPD_transp_1"/>
    <property type="match status" value="1"/>
</dbReference>
<feature type="transmembrane region" description="Helical" evidence="5">
    <location>
        <begin position="221"/>
        <end position="241"/>
    </location>
</feature>
<dbReference type="CDD" id="cd06261">
    <property type="entry name" value="TM_PBP2"/>
    <property type="match status" value="1"/>
</dbReference>
<feature type="transmembrane region" description="Helical" evidence="5">
    <location>
        <begin position="46"/>
        <end position="68"/>
    </location>
</feature>
<comment type="similarity">
    <text evidence="5">Belongs to the binding-protein-dependent transport system permease family.</text>
</comment>
<keyword evidence="4 5" id="KW-0472">Membrane</keyword>
<dbReference type="SUPFAM" id="SSF161098">
    <property type="entry name" value="MetI-like"/>
    <property type="match status" value="1"/>
</dbReference>
<dbReference type="InterPro" id="IPR000515">
    <property type="entry name" value="MetI-like"/>
</dbReference>
<protein>
    <submittedName>
        <fullName evidence="7">Peptide ABC transporter permease</fullName>
    </submittedName>
</protein>
<dbReference type="EMBL" id="BSNG01000001">
    <property type="protein sequence ID" value="GLQ10637.1"/>
    <property type="molecule type" value="Genomic_DNA"/>
</dbReference>
<dbReference type="Gene3D" id="1.10.3720.10">
    <property type="entry name" value="MetI-like"/>
    <property type="match status" value="1"/>
</dbReference>
<name>A0ABQ5UEX7_9HYPH</name>
<evidence type="ECO:0000256" key="5">
    <source>
        <dbReference type="RuleBase" id="RU363032"/>
    </source>
</evidence>
<evidence type="ECO:0000256" key="4">
    <source>
        <dbReference type="ARBA" id="ARBA00023136"/>
    </source>
</evidence>
<feature type="transmembrane region" description="Helical" evidence="5">
    <location>
        <begin position="187"/>
        <end position="209"/>
    </location>
</feature>
<feature type="transmembrane region" description="Helical" evidence="5">
    <location>
        <begin position="247"/>
        <end position="265"/>
    </location>
</feature>
<evidence type="ECO:0000256" key="2">
    <source>
        <dbReference type="ARBA" id="ARBA00022692"/>
    </source>
</evidence>
<dbReference type="Pfam" id="PF12911">
    <property type="entry name" value="OppC_N"/>
    <property type="match status" value="1"/>
</dbReference>
<sequence length="388" mass="42550">MQFAPSSNAMTTAAEDTVMGKDEVVEPLGMATQRQLIWMKFTEHKLAVTSLVVIALIYLVGIFCEFVAPRSPDYYDSAYTMLAPQPLKFWHTDAAGQIQFGMHVNGFSSERDPNTFRRVFALDEDIRIPVGLFVQGDAYKLFNIIPANIHLIGPVDPTQPFYLLGSDRLGRDVLSRVVYGTRISTSIGLIGVAISLVLGVILGGISGYFGGWVDNFIQRVIEFIMSVPTIPLWMGLAAAIPVTWSPITVYLIITMIISLIGWTSLAREVRGRFMSWRNEPFVVAARLDGTSQMTIINRHLVPGFISHIIASVTLAIPAMIIAETSLSFLGIGLRPPAVSWGVLLQEAQNVRSLAEAPWLLTPGLLVIITVLALNFLGDGLRDAADPYS</sequence>
<dbReference type="InterPro" id="IPR035906">
    <property type="entry name" value="MetI-like_sf"/>
</dbReference>
<organism evidence="7 8">
    <name type="scientific">Devosia yakushimensis</name>
    <dbReference type="NCBI Taxonomy" id="470028"/>
    <lineage>
        <taxon>Bacteria</taxon>
        <taxon>Pseudomonadati</taxon>
        <taxon>Pseudomonadota</taxon>
        <taxon>Alphaproteobacteria</taxon>
        <taxon>Hyphomicrobiales</taxon>
        <taxon>Devosiaceae</taxon>
        <taxon>Devosia</taxon>
    </lineage>
</organism>
<keyword evidence="8" id="KW-1185">Reference proteome</keyword>
<keyword evidence="2 5" id="KW-0812">Transmembrane</keyword>
<dbReference type="Proteomes" id="UP001161406">
    <property type="component" value="Unassembled WGS sequence"/>
</dbReference>
<feature type="transmembrane region" description="Helical" evidence="5">
    <location>
        <begin position="300"/>
        <end position="320"/>
    </location>
</feature>
<dbReference type="PANTHER" id="PTHR43839:SF3">
    <property type="entry name" value="OLIGOPEPTIDE ABC TRANSPORTER, PERMEASE PROTEIN"/>
    <property type="match status" value="1"/>
</dbReference>
<dbReference type="PROSITE" id="PS50928">
    <property type="entry name" value="ABC_TM1"/>
    <property type="match status" value="1"/>
</dbReference>
<proteinExistence type="inferred from homology"/>
<accession>A0ABQ5UEX7</accession>
<gene>
    <name evidence="7" type="ORF">GCM10007913_25690</name>
</gene>
<comment type="subcellular location">
    <subcellularLocation>
        <location evidence="1 5">Cell membrane</location>
        <topology evidence="1 5">Multi-pass membrane protein</topology>
    </subcellularLocation>
</comment>
<reference evidence="7" key="2">
    <citation type="submission" date="2023-01" db="EMBL/GenBank/DDBJ databases">
        <title>Draft genome sequence of Devosia yakushimensis strain NBRC 103855.</title>
        <authorList>
            <person name="Sun Q."/>
            <person name="Mori K."/>
        </authorList>
    </citation>
    <scope>NUCLEOTIDE SEQUENCE</scope>
    <source>
        <strain evidence="7">NBRC 103855</strain>
    </source>
</reference>
<feature type="transmembrane region" description="Helical" evidence="5">
    <location>
        <begin position="356"/>
        <end position="376"/>
    </location>
</feature>